<dbReference type="RefSeq" id="WP_141406745.1">
    <property type="nucleotide sequence ID" value="NZ_CP066060.1"/>
</dbReference>
<reference evidence="3 4" key="1">
    <citation type="submission" date="2019-06" db="EMBL/GenBank/DDBJ databases">
        <title>Draft genome sequence of Actinomyces oris CCUG 34288T.</title>
        <authorList>
            <person name="Salva-Serra F."/>
            <person name="Cardew S."/>
            <person name="Moore E."/>
        </authorList>
    </citation>
    <scope>NUCLEOTIDE SEQUENCE [LARGE SCALE GENOMIC DNA]</scope>
    <source>
        <strain evidence="3 4">CCUG 34288</strain>
    </source>
</reference>
<proteinExistence type="predicted"/>
<keyword evidence="2" id="KW-1133">Transmembrane helix</keyword>
<feature type="compositionally biased region" description="Pro residues" evidence="1">
    <location>
        <begin position="1"/>
        <end position="46"/>
    </location>
</feature>
<sequence>MSPSPDSPAPDSPAPESPSPEAPSSTTPPPAAPPQGPPALASPPPPQRRRRARLGILSAVVALVLALGGGGIWALTRSSDPLSMVTAPILQAQQDLSNIGKELAAAPFDANSTTTITSKQLTILRVIADRREALVALNPSSSSSYAAWQVPIPDNLAGQYLDCRMNAKTLDCGDQISIDLASGINSPAKPSTVSAEAPTAPASPVAPQPSDARSAAPSQSGPSKIPNGMAPTNPVGPAAPSAAPSSTPGAPASPSTRASGPAPASVRLSDTPGDGKPLSVSSDGTVSVNREKVSGLKLDGSKPVWATRVEAPRKLVSVNLPMSRDVWVVSDGVTVAGLDGSSVLWSSKLPEGAGALNTLGTEVVPRWQTSKGALVMAYPDSLRALDPVDGSTIWRVSTPVTSWAAGDGYVVVFNGSTTSVMTFDSGSSSTRATALPTSAPTSAAKPAPSLEELGGTTLDVPTVCADGFASVVRGTTKSQVVEKMKDDKTSLTFSSGTATAAAGNGPGGSNFTVALKEAQPGFFGSSPVTVAVLECNSGTAAAFDVMAAYNGDKQMVGSLIMEGSNEIGYTPATHMENLRVVGGTVLFNMPQLMVAGDMDCKACSGSGTAAVAAQWDGESLALFDVVYHLPTQDIHRPSLVKVQAVYDALAAKEDSKVTDQVDSAVLSSLDEPAGSTQAGDATARSAYLPKGGKVASCLLAGPKDSLFGTMVISEDLAPGSILCPMTSEDQSKPWMQPLPNHRAQFEYGAWLILTPSEDGFKVTGLGHRRS</sequence>
<feature type="transmembrane region" description="Helical" evidence="2">
    <location>
        <begin position="54"/>
        <end position="75"/>
    </location>
</feature>
<dbReference type="Proteomes" id="UP000317942">
    <property type="component" value="Unassembled WGS sequence"/>
</dbReference>
<evidence type="ECO:0000313" key="4">
    <source>
        <dbReference type="Proteomes" id="UP000317942"/>
    </source>
</evidence>
<accession>A0A508BIT6</accession>
<name>A0A508BIT6_9ACTO</name>
<dbReference type="SUPFAM" id="SSF50998">
    <property type="entry name" value="Quinoprotein alcohol dehydrogenase-like"/>
    <property type="match status" value="1"/>
</dbReference>
<gene>
    <name evidence="3" type="ORF">FK267_06915</name>
</gene>
<evidence type="ECO:0000256" key="2">
    <source>
        <dbReference type="SAM" id="Phobius"/>
    </source>
</evidence>
<comment type="caution">
    <text evidence="3">The sequence shown here is derived from an EMBL/GenBank/DDBJ whole genome shotgun (WGS) entry which is preliminary data.</text>
</comment>
<keyword evidence="2" id="KW-0472">Membrane</keyword>
<keyword evidence="2" id="KW-0812">Transmembrane</keyword>
<organism evidence="3 4">
    <name type="scientific">Actinomyces oris</name>
    <dbReference type="NCBI Taxonomy" id="544580"/>
    <lineage>
        <taxon>Bacteria</taxon>
        <taxon>Bacillati</taxon>
        <taxon>Actinomycetota</taxon>
        <taxon>Actinomycetes</taxon>
        <taxon>Actinomycetales</taxon>
        <taxon>Actinomycetaceae</taxon>
        <taxon>Actinomyces</taxon>
    </lineage>
</organism>
<feature type="region of interest" description="Disordered" evidence="1">
    <location>
        <begin position="424"/>
        <end position="449"/>
    </location>
</feature>
<feature type="region of interest" description="Disordered" evidence="1">
    <location>
        <begin position="1"/>
        <end position="48"/>
    </location>
</feature>
<evidence type="ECO:0000256" key="1">
    <source>
        <dbReference type="SAM" id="MobiDB-lite"/>
    </source>
</evidence>
<dbReference type="InterPro" id="IPR011047">
    <property type="entry name" value="Quinoprotein_ADH-like_sf"/>
</dbReference>
<feature type="compositionally biased region" description="Low complexity" evidence="1">
    <location>
        <begin position="235"/>
        <end position="265"/>
    </location>
</feature>
<dbReference type="AlphaFoldDB" id="A0A508BIT6"/>
<feature type="region of interest" description="Disordered" evidence="1">
    <location>
        <begin position="187"/>
        <end position="286"/>
    </location>
</feature>
<evidence type="ECO:0000313" key="3">
    <source>
        <dbReference type="EMBL" id="TQD61203.1"/>
    </source>
</evidence>
<feature type="compositionally biased region" description="Low complexity" evidence="1">
    <location>
        <begin position="427"/>
        <end position="449"/>
    </location>
</feature>
<protein>
    <submittedName>
        <fullName evidence="3">Uncharacterized protein</fullName>
    </submittedName>
</protein>
<dbReference type="EMBL" id="VICC01000005">
    <property type="protein sequence ID" value="TQD61203.1"/>
    <property type="molecule type" value="Genomic_DNA"/>
</dbReference>
<dbReference type="GeneID" id="64212109"/>